<feature type="transmembrane region" description="Helical" evidence="9">
    <location>
        <begin position="151"/>
        <end position="173"/>
    </location>
</feature>
<evidence type="ECO:0000256" key="1">
    <source>
        <dbReference type="ARBA" id="ARBA00004370"/>
    </source>
</evidence>
<evidence type="ECO:0008006" key="12">
    <source>
        <dbReference type="Google" id="ProtNLM"/>
    </source>
</evidence>
<evidence type="ECO:0000256" key="8">
    <source>
        <dbReference type="PIRSR" id="PIRSR000177-1"/>
    </source>
</evidence>
<feature type="transmembrane region" description="Helical" evidence="9">
    <location>
        <begin position="118"/>
        <end position="139"/>
    </location>
</feature>
<dbReference type="GO" id="GO:0046872">
    <property type="term" value="F:metal ion binding"/>
    <property type="evidence" value="ECO:0007669"/>
    <property type="project" value="UniProtKB-KW"/>
</dbReference>
<evidence type="ECO:0000256" key="3">
    <source>
        <dbReference type="ARBA" id="ARBA00022692"/>
    </source>
</evidence>
<feature type="transmembrane region" description="Helical" evidence="9">
    <location>
        <begin position="21"/>
        <end position="44"/>
    </location>
</feature>
<evidence type="ECO:0000256" key="6">
    <source>
        <dbReference type="ARBA" id="ARBA00023004"/>
    </source>
</evidence>
<feature type="transmembrane region" description="Helical" evidence="9">
    <location>
        <begin position="59"/>
        <end position="81"/>
    </location>
</feature>
<evidence type="ECO:0000256" key="5">
    <source>
        <dbReference type="ARBA" id="ARBA00022989"/>
    </source>
</evidence>
<evidence type="ECO:0000256" key="4">
    <source>
        <dbReference type="ARBA" id="ARBA00022723"/>
    </source>
</evidence>
<reference evidence="10 11" key="1">
    <citation type="submission" date="2021-02" db="EMBL/GenBank/DDBJ databases">
        <title>Alicyclobacillus curvatus sp. nov. and Alicyclobacillus mengziensis sp. nov., two acidophilic bacteria isolated from acid mine drainage.</title>
        <authorList>
            <person name="Huang Y."/>
        </authorList>
    </citation>
    <scope>NUCLEOTIDE SEQUENCE [LARGE SCALE GENOMIC DNA]</scope>
    <source>
        <strain evidence="10 11">S30H14</strain>
    </source>
</reference>
<evidence type="ECO:0000313" key="11">
    <source>
        <dbReference type="Proteomes" id="UP000663505"/>
    </source>
</evidence>
<keyword evidence="5 9" id="KW-1133">Transmembrane helix</keyword>
<dbReference type="KEGG" id="afx:JZ786_08460"/>
<feature type="binding site" description="axial binding residue" evidence="8">
    <location>
        <position position="163"/>
    </location>
    <ligand>
        <name>heme b</name>
        <dbReference type="ChEBI" id="CHEBI:60344"/>
        <label>bD</label>
    </ligand>
    <ligandPart>
        <name>Fe</name>
        <dbReference type="ChEBI" id="CHEBI:18248"/>
    </ligandPart>
</feature>
<name>A0A9X7W1K5_9BACL</name>
<sequence length="210" mass="23401">MQLQKALSYNPRGDFLVETAQMVSGLLLVLFLWAHMLFVASIWLGQGSFNALAGFMDRYGLLPLTIVLLVLIFGTHIGAVMRRMPRQYAEQRTVWRHAKLIHHGDTWSWVFQSITGSAIIILAVVHIAIVSFAGISVHLSALRVANPGFLIFYIVLLLLSEYHASVGLYRILVKWGFVNRHSMKRVLNVVSLLFIVVGGVSLGILYSLGA</sequence>
<proteinExistence type="predicted"/>
<dbReference type="SUPFAM" id="SSF81343">
    <property type="entry name" value="Fumarate reductase respiratory complex transmembrane subunits"/>
    <property type="match status" value="1"/>
</dbReference>
<comment type="subcellular location">
    <subcellularLocation>
        <location evidence="1">Membrane</location>
    </subcellularLocation>
</comment>
<keyword evidence="3 9" id="KW-0812">Transmembrane</keyword>
<dbReference type="GO" id="GO:0016020">
    <property type="term" value="C:membrane"/>
    <property type="evidence" value="ECO:0007669"/>
    <property type="project" value="UniProtKB-SubCell"/>
</dbReference>
<keyword evidence="6 8" id="KW-0408">Iron</keyword>
<keyword evidence="11" id="KW-1185">Reference proteome</keyword>
<dbReference type="InterPro" id="IPR034804">
    <property type="entry name" value="SQR/QFR_C/D"/>
</dbReference>
<dbReference type="GO" id="GO:0006099">
    <property type="term" value="P:tricarboxylic acid cycle"/>
    <property type="evidence" value="ECO:0007669"/>
    <property type="project" value="InterPro"/>
</dbReference>
<organism evidence="10 11">
    <name type="scientific">Alicyclobacillus mengziensis</name>
    <dbReference type="NCBI Taxonomy" id="2931921"/>
    <lineage>
        <taxon>Bacteria</taxon>
        <taxon>Bacillati</taxon>
        <taxon>Bacillota</taxon>
        <taxon>Bacilli</taxon>
        <taxon>Bacillales</taxon>
        <taxon>Alicyclobacillaceae</taxon>
        <taxon>Alicyclobacillus</taxon>
    </lineage>
</organism>
<dbReference type="RefSeq" id="WP_206658269.1">
    <property type="nucleotide sequence ID" value="NZ_CP071182.1"/>
</dbReference>
<dbReference type="InterPro" id="IPR004224">
    <property type="entry name" value="Fum_red_B_TM"/>
</dbReference>
<gene>
    <name evidence="10" type="ORF">JZ786_08460</name>
</gene>
<dbReference type="Proteomes" id="UP000663505">
    <property type="component" value="Chromosome"/>
</dbReference>
<dbReference type="InterPro" id="IPR000701">
    <property type="entry name" value="SuccDH_FuR_B_TM-su"/>
</dbReference>
<feature type="binding site" description="axial binding residue" evidence="8">
    <location>
        <position position="76"/>
    </location>
    <ligand>
        <name>heme b</name>
        <dbReference type="ChEBI" id="CHEBI:60344"/>
        <label>bD</label>
    </ligand>
    <ligandPart>
        <name>Fe</name>
        <dbReference type="ChEBI" id="CHEBI:18248"/>
    </ligandPart>
</feature>
<dbReference type="PIRSF" id="PIRSF000177">
    <property type="entry name" value="Fumar_rd_cyt_b"/>
    <property type="match status" value="1"/>
</dbReference>
<evidence type="ECO:0000256" key="9">
    <source>
        <dbReference type="SAM" id="Phobius"/>
    </source>
</evidence>
<keyword evidence="7 9" id="KW-0472">Membrane</keyword>
<accession>A0A9X7W1K5</accession>
<feature type="transmembrane region" description="Helical" evidence="9">
    <location>
        <begin position="185"/>
        <end position="208"/>
    </location>
</feature>
<protein>
    <recommendedName>
        <fullName evidence="12">Succinate dehydrogenase</fullName>
    </recommendedName>
</protein>
<dbReference type="Pfam" id="PF01127">
    <property type="entry name" value="Sdh_cyt"/>
    <property type="match status" value="1"/>
</dbReference>
<keyword evidence="4 8" id="KW-0479">Metal-binding</keyword>
<evidence type="ECO:0000256" key="7">
    <source>
        <dbReference type="ARBA" id="ARBA00023136"/>
    </source>
</evidence>
<dbReference type="EMBL" id="CP071182">
    <property type="protein sequence ID" value="QSO48954.1"/>
    <property type="molecule type" value="Genomic_DNA"/>
</dbReference>
<evidence type="ECO:0000256" key="2">
    <source>
        <dbReference type="ARBA" id="ARBA00022617"/>
    </source>
</evidence>
<evidence type="ECO:0000313" key="10">
    <source>
        <dbReference type="EMBL" id="QSO48954.1"/>
    </source>
</evidence>
<keyword evidence="2 8" id="KW-0349">Heme</keyword>
<feature type="binding site" description="axial binding residue" evidence="8">
    <location>
        <position position="126"/>
    </location>
    <ligand>
        <name>heme b</name>
        <dbReference type="ChEBI" id="CHEBI:60344"/>
        <label>bD</label>
    </ligand>
    <ligandPart>
        <name>Fe</name>
        <dbReference type="ChEBI" id="CHEBI:18248"/>
    </ligandPart>
</feature>
<dbReference type="Gene3D" id="1.20.1300.10">
    <property type="entry name" value="Fumarate reductase/succinate dehydrogenase, transmembrane subunit"/>
    <property type="match status" value="1"/>
</dbReference>
<feature type="binding site" description="axial binding residue" evidence="8">
    <location>
        <position position="35"/>
    </location>
    <ligand>
        <name>heme b</name>
        <dbReference type="ChEBI" id="CHEBI:60344"/>
        <label>bD</label>
    </ligand>
    <ligandPart>
        <name>Fe</name>
        <dbReference type="ChEBI" id="CHEBI:18248"/>
    </ligandPart>
</feature>
<dbReference type="AlphaFoldDB" id="A0A9X7W1K5"/>